<dbReference type="Gene3D" id="1.10.238.10">
    <property type="entry name" value="EF-hand"/>
    <property type="match status" value="1"/>
</dbReference>
<evidence type="ECO:0000313" key="4">
    <source>
        <dbReference type="EMBL" id="PCE42911.1"/>
    </source>
</evidence>
<dbReference type="GO" id="GO:0005509">
    <property type="term" value="F:calcium ion binding"/>
    <property type="evidence" value="ECO:0007669"/>
    <property type="project" value="InterPro"/>
</dbReference>
<feature type="domain" description="EF-hand" evidence="3">
    <location>
        <begin position="48"/>
        <end position="83"/>
    </location>
</feature>
<protein>
    <recommendedName>
        <fullName evidence="3">EF-hand domain-containing protein</fullName>
    </recommendedName>
</protein>
<evidence type="ECO:0000256" key="2">
    <source>
        <dbReference type="SAM" id="SignalP"/>
    </source>
</evidence>
<keyword evidence="5" id="KW-1185">Reference proteome</keyword>
<accession>A0A2A4FYU0</accession>
<feature type="signal peptide" evidence="2">
    <location>
        <begin position="1"/>
        <end position="17"/>
    </location>
</feature>
<dbReference type="InterPro" id="IPR018247">
    <property type="entry name" value="EF_Hand_1_Ca_BS"/>
</dbReference>
<dbReference type="InterPro" id="IPR011992">
    <property type="entry name" value="EF-hand-dom_pair"/>
</dbReference>
<name>A0A2A4FYU0_9SPHN</name>
<dbReference type="AlphaFoldDB" id="A0A2A4FYU0"/>
<comment type="caution">
    <text evidence="4">The sequence shown here is derived from an EMBL/GenBank/DDBJ whole genome shotgun (WGS) entry which is preliminary data.</text>
</comment>
<feature type="compositionally biased region" description="Basic and acidic residues" evidence="1">
    <location>
        <begin position="113"/>
        <end position="132"/>
    </location>
</feature>
<dbReference type="SUPFAM" id="SSF47473">
    <property type="entry name" value="EF-hand"/>
    <property type="match status" value="1"/>
</dbReference>
<evidence type="ECO:0000256" key="1">
    <source>
        <dbReference type="SAM" id="MobiDB-lite"/>
    </source>
</evidence>
<evidence type="ECO:0000259" key="3">
    <source>
        <dbReference type="PROSITE" id="PS50222"/>
    </source>
</evidence>
<dbReference type="PROSITE" id="PS00018">
    <property type="entry name" value="EF_HAND_1"/>
    <property type="match status" value="1"/>
</dbReference>
<gene>
    <name evidence="4" type="ORF">COO09_08390</name>
</gene>
<dbReference type="OrthoDB" id="7365540at2"/>
<sequence>MILGMILVAAMASPALARRETVPQVCPAPVKPALFLSPMGEPFRPQGDADDPVKRWFDQADRNGDGKLTVGELMLDADRFFVTLDKDRNGELLPDEVHAYEQDVAPEIRLYQRRPEPAADGAKKGDGRDRPRPERRRGNQPIGAYAEGVMGAGRYAFLNIPNPVAAADSDFNRAISQREFGAAAAARFADLDPRQTKALALAQLPRTPAQQAANAVCLARLKEKRK</sequence>
<evidence type="ECO:0000313" key="5">
    <source>
        <dbReference type="Proteomes" id="UP000218934"/>
    </source>
</evidence>
<dbReference type="Pfam" id="PF13202">
    <property type="entry name" value="EF-hand_5"/>
    <property type="match status" value="1"/>
</dbReference>
<organism evidence="4 5">
    <name type="scientific">Rhizorhabdus dicambivorans</name>
    <dbReference type="NCBI Taxonomy" id="1850238"/>
    <lineage>
        <taxon>Bacteria</taxon>
        <taxon>Pseudomonadati</taxon>
        <taxon>Pseudomonadota</taxon>
        <taxon>Alphaproteobacteria</taxon>
        <taxon>Sphingomonadales</taxon>
        <taxon>Sphingomonadaceae</taxon>
        <taxon>Rhizorhabdus</taxon>
    </lineage>
</organism>
<keyword evidence="2" id="KW-0732">Signal</keyword>
<feature type="region of interest" description="Disordered" evidence="1">
    <location>
        <begin position="108"/>
        <end position="143"/>
    </location>
</feature>
<dbReference type="KEGG" id="rdi:CMV14_04255"/>
<dbReference type="EMBL" id="NWUF01000006">
    <property type="protein sequence ID" value="PCE42911.1"/>
    <property type="molecule type" value="Genomic_DNA"/>
</dbReference>
<dbReference type="PROSITE" id="PS50222">
    <property type="entry name" value="EF_HAND_2"/>
    <property type="match status" value="1"/>
</dbReference>
<reference evidence="4 5" key="1">
    <citation type="submission" date="2017-09" db="EMBL/GenBank/DDBJ databases">
        <title>The Catabolism of 3,6-Dichlorosalicylic acid is Initiated by the Cytochrome P450 Monooxygenase DsmABC in Rhizorhabdus dicambivorans Ndbn-20.</title>
        <authorList>
            <person name="Na L."/>
        </authorList>
    </citation>
    <scope>NUCLEOTIDE SEQUENCE [LARGE SCALE GENOMIC DNA]</scope>
    <source>
        <strain evidence="4 5">Ndbn-20m</strain>
    </source>
</reference>
<dbReference type="InterPro" id="IPR002048">
    <property type="entry name" value="EF_hand_dom"/>
</dbReference>
<dbReference type="Proteomes" id="UP000218934">
    <property type="component" value="Unassembled WGS sequence"/>
</dbReference>
<proteinExistence type="predicted"/>
<feature type="chain" id="PRO_5012042654" description="EF-hand domain-containing protein" evidence="2">
    <location>
        <begin position="18"/>
        <end position="226"/>
    </location>
</feature>